<dbReference type="InterPro" id="IPR016162">
    <property type="entry name" value="Ald_DH_N"/>
</dbReference>
<dbReference type="NCBIfam" id="NF006916">
    <property type="entry name" value="PRK09407.1"/>
    <property type="match status" value="1"/>
</dbReference>
<evidence type="ECO:0000256" key="4">
    <source>
        <dbReference type="PROSITE-ProRule" id="PRU10007"/>
    </source>
</evidence>
<keyword evidence="8" id="KW-1185">Reference proteome</keyword>
<evidence type="ECO:0000313" key="8">
    <source>
        <dbReference type="Proteomes" id="UP000010846"/>
    </source>
</evidence>
<dbReference type="Proteomes" id="UP000010846">
    <property type="component" value="Chromosome"/>
</dbReference>
<evidence type="ECO:0000313" key="7">
    <source>
        <dbReference type="EMBL" id="AGB16718.1"/>
    </source>
</evidence>
<dbReference type="Pfam" id="PF00171">
    <property type="entry name" value="Aldedh"/>
    <property type="match status" value="1"/>
</dbReference>
<dbReference type="OrthoDB" id="6342at2157"/>
<sequence>MTSSMGSTPVSDTGLSSARLERLADRVGGSTGRADGSTEHQSIAVRTPISDEAIGTIPAYESADVAAAVERARRAQSSWAAMPVEDRAAVIERFGDLVAANRDELLDIVQLETGKARHHALEEVVDVPLTCSYYASAGPGAIADDRRSAPIPIASSATVTRDPVGVVGVISPWNYPLTLSMTDAIPALLAGNVVVCKPDAKTPYIALALSELLEEAGLPADVFQIVTGEGATVGPALIDAVDYVAFTGSTETGRIVAEQAGRNLIDCSLELGGKNPMIVLDDADVGMAARGAVKGAFTNAGQLCLAPERIYVDERRYEAFLDAFVGATRRLSMGLAFDYGPDVGSLIDETHLESVRGHVEDAVEDGASVVSGGRARPDVGPFCYEPTILTDVDPDDRVACEETFGPVVSVTPVAGVDEAIELANDTEYGLNASVWTGDRTRGKDVAREIDCGTVCVNDPYTIGWGSVDAPMGGFGDSGLGRRHGPEGITRFTEARTIATSRVGPLDAPPGVPTWLFARAFTGLSAVQRRLTRWLS</sequence>
<dbReference type="InterPro" id="IPR029510">
    <property type="entry name" value="Ald_DH_CS_GLU"/>
</dbReference>
<protein>
    <submittedName>
        <fullName evidence="7">NAD-dependent aldehyde dehydrogenase</fullName>
    </submittedName>
</protein>
<dbReference type="EMBL" id="CP003050">
    <property type="protein sequence ID" value="AGB16718.1"/>
    <property type="molecule type" value="Genomic_DNA"/>
</dbReference>
<dbReference type="HOGENOM" id="CLU_005391_1_0_2"/>
<dbReference type="PROSITE" id="PS00687">
    <property type="entry name" value="ALDEHYDE_DEHYDR_GLU"/>
    <property type="match status" value="1"/>
</dbReference>
<dbReference type="FunFam" id="3.40.605.10:FF:000010">
    <property type="entry name" value="N-succinylglutamate 5-semialdehyde dehydrogenase"/>
    <property type="match status" value="1"/>
</dbReference>
<accession>L0ID05</accession>
<dbReference type="PIRSF" id="PIRSF036492">
    <property type="entry name" value="ALDH"/>
    <property type="match status" value="1"/>
</dbReference>
<dbReference type="AlphaFoldDB" id="L0ID05"/>
<dbReference type="FunFam" id="3.40.309.10:FF:000009">
    <property type="entry name" value="Aldehyde dehydrogenase A"/>
    <property type="match status" value="1"/>
</dbReference>
<evidence type="ECO:0000256" key="2">
    <source>
        <dbReference type="ARBA" id="ARBA00022857"/>
    </source>
</evidence>
<dbReference type="KEGG" id="hru:Halru_2129"/>
<dbReference type="eggNOG" id="arCOG01252">
    <property type="taxonomic scope" value="Archaea"/>
</dbReference>
<reference evidence="7" key="1">
    <citation type="submission" date="2011-09" db="EMBL/GenBank/DDBJ databases">
        <title>Complete sequence of Halovivax ruber XH-70.</title>
        <authorList>
            <consortium name="US DOE Joint Genome Institute"/>
            <person name="Lucas S."/>
            <person name="Han J."/>
            <person name="Lapidus A."/>
            <person name="Cheng J.-F."/>
            <person name="Goodwin L."/>
            <person name="Pitluck S."/>
            <person name="Peters L."/>
            <person name="Mikhailova N."/>
            <person name="Davenport K."/>
            <person name="Detter J.C."/>
            <person name="Han C."/>
            <person name="Tapia R."/>
            <person name="Land M."/>
            <person name="Hauser L."/>
            <person name="Kyrpides N."/>
            <person name="Ivanova N."/>
            <person name="Pagani I."/>
            <person name="Sproer C."/>
            <person name="Anderson I."/>
            <person name="Woyke T."/>
        </authorList>
    </citation>
    <scope>NUCLEOTIDE SEQUENCE</scope>
    <source>
        <strain evidence="7">XH-70</strain>
    </source>
</reference>
<dbReference type="PANTHER" id="PTHR11699">
    <property type="entry name" value="ALDEHYDE DEHYDROGENASE-RELATED"/>
    <property type="match status" value="1"/>
</dbReference>
<proteinExistence type="inferred from homology"/>
<dbReference type="GO" id="GO:0016620">
    <property type="term" value="F:oxidoreductase activity, acting on the aldehyde or oxo group of donors, NAD or NADP as acceptor"/>
    <property type="evidence" value="ECO:0007669"/>
    <property type="project" value="InterPro"/>
</dbReference>
<comment type="similarity">
    <text evidence="1 5">Belongs to the aldehyde dehydrogenase family.</text>
</comment>
<organism evidence="7 8">
    <name type="scientific">Halovivax ruber (strain DSM 18193 / JCM 13892 / XH-70)</name>
    <dbReference type="NCBI Taxonomy" id="797302"/>
    <lineage>
        <taxon>Archaea</taxon>
        <taxon>Methanobacteriati</taxon>
        <taxon>Methanobacteriota</taxon>
        <taxon>Stenosarchaea group</taxon>
        <taxon>Halobacteria</taxon>
        <taxon>Halobacteriales</taxon>
        <taxon>Natrialbaceae</taxon>
        <taxon>Halovivax</taxon>
    </lineage>
</organism>
<dbReference type="GeneID" id="14376637"/>
<dbReference type="GO" id="GO:0006081">
    <property type="term" value="P:aldehyde metabolic process"/>
    <property type="evidence" value="ECO:0007669"/>
    <property type="project" value="InterPro"/>
</dbReference>
<evidence type="ECO:0000256" key="3">
    <source>
        <dbReference type="ARBA" id="ARBA00023002"/>
    </source>
</evidence>
<dbReference type="InterPro" id="IPR015590">
    <property type="entry name" value="Aldehyde_DH_dom"/>
</dbReference>
<name>L0ID05_HALRX</name>
<dbReference type="Gene3D" id="3.40.605.10">
    <property type="entry name" value="Aldehyde Dehydrogenase, Chain A, domain 1"/>
    <property type="match status" value="1"/>
</dbReference>
<dbReference type="InterPro" id="IPR012394">
    <property type="entry name" value="Aldehyde_DH_NAD(P)"/>
</dbReference>
<dbReference type="SUPFAM" id="SSF53720">
    <property type="entry name" value="ALDH-like"/>
    <property type="match status" value="1"/>
</dbReference>
<evidence type="ECO:0000256" key="5">
    <source>
        <dbReference type="RuleBase" id="RU003345"/>
    </source>
</evidence>
<dbReference type="InterPro" id="IPR016161">
    <property type="entry name" value="Ald_DH/histidinol_DH"/>
</dbReference>
<feature type="active site" evidence="4">
    <location>
        <position position="270"/>
    </location>
</feature>
<dbReference type="InterPro" id="IPR016163">
    <property type="entry name" value="Ald_DH_C"/>
</dbReference>
<evidence type="ECO:0000256" key="1">
    <source>
        <dbReference type="ARBA" id="ARBA00009986"/>
    </source>
</evidence>
<dbReference type="STRING" id="797302.Halru_2129"/>
<feature type="domain" description="Aldehyde dehydrogenase" evidence="6">
    <location>
        <begin position="40"/>
        <end position="497"/>
    </location>
</feature>
<keyword evidence="3 5" id="KW-0560">Oxidoreductase</keyword>
<evidence type="ECO:0000259" key="6">
    <source>
        <dbReference type="Pfam" id="PF00171"/>
    </source>
</evidence>
<dbReference type="RefSeq" id="WP_015301331.1">
    <property type="nucleotide sequence ID" value="NC_019964.1"/>
</dbReference>
<dbReference type="Gene3D" id="3.40.309.10">
    <property type="entry name" value="Aldehyde Dehydrogenase, Chain A, domain 2"/>
    <property type="match status" value="1"/>
</dbReference>
<gene>
    <name evidence="7" type="ordered locus">Halru_2129</name>
</gene>
<keyword evidence="2" id="KW-0521">NADP</keyword>